<reference evidence="1" key="1">
    <citation type="journal article" date="2005" name="Proc. Natl. Acad. Sci. U.S.A.">
        <title>The psychrophilic lifestyle as revealed by the genome sequence of Colwellia psychrerythraea 34H through genomic and proteomic analyses.</title>
        <authorList>
            <person name="Methe B.A."/>
            <person name="Nelson K.E."/>
            <person name="Deming J.W."/>
            <person name="Momen B."/>
            <person name="Melamud E."/>
            <person name="Zhang X."/>
            <person name="Moult J."/>
            <person name="Madupu R."/>
            <person name="Nelson W.C."/>
            <person name="Dodson R.J."/>
            <person name="Brinkac L.M."/>
            <person name="Daugherty S.C."/>
            <person name="Durkin A.S."/>
            <person name="DeBoy R.T."/>
            <person name="Kolonay J.F."/>
            <person name="Sullivan S.A."/>
            <person name="Zhou L."/>
            <person name="Davidsen T.M."/>
            <person name="Wu M."/>
            <person name="Huston A.L."/>
            <person name="Lewis M."/>
            <person name="Weaver B."/>
            <person name="Weidman J.F."/>
            <person name="Khouri H."/>
            <person name="Utterback T.R."/>
            <person name="Feldblyum T.V."/>
            <person name="Fraser C.M."/>
        </authorList>
    </citation>
    <scope>NUCLEOTIDE SEQUENCE [LARGE SCALE GENOMIC DNA]</scope>
    <source>
        <strain evidence="1">34H</strain>
    </source>
</reference>
<proteinExistence type="predicted"/>
<dbReference type="STRING" id="167879.CPS_2721"/>
<accession>Q480T6</accession>
<dbReference type="HOGENOM" id="CLU_3381359_0_0_6"/>
<dbReference type="AlphaFoldDB" id="Q480T6"/>
<dbReference type="Proteomes" id="UP000000547">
    <property type="component" value="Chromosome"/>
</dbReference>
<dbReference type="KEGG" id="cps:CPS_2721"/>
<dbReference type="EMBL" id="CP000083">
    <property type="protein sequence ID" value="AAZ27829.1"/>
    <property type="molecule type" value="Genomic_DNA"/>
</dbReference>
<evidence type="ECO:0000313" key="1">
    <source>
        <dbReference type="EMBL" id="AAZ27829.1"/>
    </source>
</evidence>
<organism evidence="1 2">
    <name type="scientific">Colwellia psychrerythraea (strain 34H / ATCC BAA-681)</name>
    <name type="common">Vibrio psychroerythus</name>
    <dbReference type="NCBI Taxonomy" id="167879"/>
    <lineage>
        <taxon>Bacteria</taxon>
        <taxon>Pseudomonadati</taxon>
        <taxon>Pseudomonadota</taxon>
        <taxon>Gammaproteobacteria</taxon>
        <taxon>Alteromonadales</taxon>
        <taxon>Colwelliaceae</taxon>
        <taxon>Colwellia</taxon>
    </lineage>
</organism>
<protein>
    <submittedName>
        <fullName evidence="1">Uncharacterized protein</fullName>
    </submittedName>
</protein>
<sequence>MFNNKVNLFRSSILNQINLMMLMGIEQVPKGRV</sequence>
<gene>
    <name evidence="1" type="ordered locus">CPS_2721</name>
</gene>
<evidence type="ECO:0000313" key="2">
    <source>
        <dbReference type="Proteomes" id="UP000000547"/>
    </source>
</evidence>
<name>Q480T6_COLP3</name>